<feature type="compositionally biased region" description="Basic residues" evidence="1">
    <location>
        <begin position="209"/>
        <end position="219"/>
    </location>
</feature>
<dbReference type="Pfam" id="PF09681">
    <property type="entry name" value="Phage_rep_org_N"/>
    <property type="match status" value="1"/>
</dbReference>
<dbReference type="Proteomes" id="UP000031866">
    <property type="component" value="Chromosome"/>
</dbReference>
<dbReference type="NCBIfam" id="TIGR01714">
    <property type="entry name" value="phage_rep_org_N"/>
    <property type="match status" value="1"/>
</dbReference>
<evidence type="ECO:0000256" key="1">
    <source>
        <dbReference type="SAM" id="MobiDB-lite"/>
    </source>
</evidence>
<organism evidence="3 4">
    <name type="scientific">Clostridium beijerinckii</name>
    <name type="common">Clostridium MP</name>
    <dbReference type="NCBI Taxonomy" id="1520"/>
    <lineage>
        <taxon>Bacteria</taxon>
        <taxon>Bacillati</taxon>
        <taxon>Bacillota</taxon>
        <taxon>Clostridia</taxon>
        <taxon>Eubacteriales</taxon>
        <taxon>Clostridiaceae</taxon>
        <taxon>Clostridium</taxon>
    </lineage>
</organism>
<dbReference type="InterPro" id="IPR010056">
    <property type="entry name" value="Phage_rep_org__N"/>
</dbReference>
<evidence type="ECO:0000313" key="3">
    <source>
        <dbReference type="EMBL" id="AJH01353.2"/>
    </source>
</evidence>
<evidence type="ECO:0000313" key="4">
    <source>
        <dbReference type="Proteomes" id="UP000031866"/>
    </source>
</evidence>
<feature type="domain" description="Phage replisome organiser N-terminal" evidence="2">
    <location>
        <begin position="8"/>
        <end position="122"/>
    </location>
</feature>
<proteinExistence type="predicted"/>
<feature type="compositionally biased region" description="Basic and acidic residues" evidence="1">
    <location>
        <begin position="152"/>
        <end position="163"/>
    </location>
</feature>
<gene>
    <name evidence="3" type="ORF">LF65_04824</name>
</gene>
<dbReference type="OrthoDB" id="3199595at2"/>
<dbReference type="RefSeq" id="WP_052482987.1">
    <property type="nucleotide sequence ID" value="NZ_CP010086.2"/>
</dbReference>
<feature type="compositionally biased region" description="Acidic residues" evidence="1">
    <location>
        <begin position="224"/>
        <end position="234"/>
    </location>
</feature>
<dbReference type="EMBL" id="CP010086">
    <property type="protein sequence ID" value="AJH01353.2"/>
    <property type="molecule type" value="Genomic_DNA"/>
</dbReference>
<name>A0A0B5QTH3_CLOBE</name>
<feature type="region of interest" description="Disordered" evidence="1">
    <location>
        <begin position="152"/>
        <end position="244"/>
    </location>
</feature>
<accession>A0A0B5QTH3</accession>
<protein>
    <submittedName>
        <fullName evidence="3">Replication protein</fullName>
    </submittedName>
</protein>
<evidence type="ECO:0000259" key="2">
    <source>
        <dbReference type="Pfam" id="PF09681"/>
    </source>
</evidence>
<reference evidence="4" key="1">
    <citation type="submission" date="2014-12" db="EMBL/GenBank/DDBJ databases">
        <title>Genome sequence of Clostridium beijerinckii strain 59B.</title>
        <authorList>
            <person name="Little G.T."/>
            <person name="Minton N.P."/>
        </authorList>
    </citation>
    <scope>NUCLEOTIDE SEQUENCE [LARGE SCALE GENOMIC DNA]</scope>
    <source>
        <strain evidence="4">59B</strain>
    </source>
</reference>
<dbReference type="STRING" id="1520.LF65_04824"/>
<dbReference type="AlphaFoldDB" id="A0A0B5QTH3"/>
<dbReference type="KEGG" id="cbei:LF65_04824"/>
<feature type="compositionally biased region" description="Polar residues" evidence="1">
    <location>
        <begin position="169"/>
        <end position="186"/>
    </location>
</feature>
<sequence length="271" mass="31702">MNMRERRYVKFRVDMYEDTKFKIIDRMTNRDLIHYVWNRAVVLAGKVNQEGELYMSRNIPYTVETLSIEFNRDISEVKSALDVLINLEMIEIVDNNIYKVKNFVKHQNIKVKEKTESVKKENEVKIADDIYIDKNESIEVSQKNVIPIKEKEEVDTKENKDNEIAVSKVGNQKTNSENECDNNSNVIEAKKEESDQHNNSPVIFEVKKNSSKKKKRVNKKNNESDIESYDEDASDNITDRGNKDNDIFWFSEGEIILGEGERTIAEWSFDS</sequence>